<organism evidence="9 10">
    <name type="scientific">Motiliproteus coralliicola</name>
    <dbReference type="NCBI Taxonomy" id="2283196"/>
    <lineage>
        <taxon>Bacteria</taxon>
        <taxon>Pseudomonadati</taxon>
        <taxon>Pseudomonadota</taxon>
        <taxon>Gammaproteobacteria</taxon>
        <taxon>Oceanospirillales</taxon>
        <taxon>Oceanospirillaceae</taxon>
        <taxon>Motiliproteus</taxon>
    </lineage>
</organism>
<dbReference type="InterPro" id="IPR000086">
    <property type="entry name" value="NUDIX_hydrolase_dom"/>
</dbReference>
<evidence type="ECO:0000313" key="10">
    <source>
        <dbReference type="Proteomes" id="UP000253769"/>
    </source>
</evidence>
<dbReference type="SUPFAM" id="SSF55811">
    <property type="entry name" value="Nudix"/>
    <property type="match status" value="1"/>
</dbReference>
<accession>A0A369WKN4</accession>
<comment type="cofactor">
    <cofactor evidence="1">
        <name>Mn(2+)</name>
        <dbReference type="ChEBI" id="CHEBI:29035"/>
    </cofactor>
</comment>
<comment type="cofactor">
    <cofactor evidence="2">
        <name>Mg(2+)</name>
        <dbReference type="ChEBI" id="CHEBI:18420"/>
    </cofactor>
</comment>
<gene>
    <name evidence="9" type="ORF">DV711_08560</name>
</gene>
<dbReference type="PANTHER" id="PTHR12992:SF11">
    <property type="entry name" value="MITOCHONDRIAL COENZYME A DIPHOSPHATASE NUDT8"/>
    <property type="match status" value="1"/>
</dbReference>
<comment type="caution">
    <text evidence="9">The sequence shown here is derived from an EMBL/GenBank/DDBJ whole genome shotgun (WGS) entry which is preliminary data.</text>
</comment>
<dbReference type="GO" id="GO:0010945">
    <property type="term" value="F:coenzyme A diphosphatase activity"/>
    <property type="evidence" value="ECO:0007669"/>
    <property type="project" value="InterPro"/>
</dbReference>
<keyword evidence="5" id="KW-0460">Magnesium</keyword>
<name>A0A369WKN4_9GAMM</name>
<evidence type="ECO:0000256" key="7">
    <source>
        <dbReference type="SAM" id="MobiDB-lite"/>
    </source>
</evidence>
<evidence type="ECO:0000256" key="6">
    <source>
        <dbReference type="ARBA" id="ARBA00023211"/>
    </source>
</evidence>
<evidence type="ECO:0000256" key="2">
    <source>
        <dbReference type="ARBA" id="ARBA00001946"/>
    </source>
</evidence>
<keyword evidence="4" id="KW-0378">Hydrolase</keyword>
<dbReference type="AlphaFoldDB" id="A0A369WKN4"/>
<dbReference type="OrthoDB" id="9802805at2"/>
<dbReference type="CDD" id="cd03426">
    <property type="entry name" value="NUDIX_CoAse_Nudt7"/>
    <property type="match status" value="1"/>
</dbReference>
<dbReference type="Gene3D" id="3.90.79.10">
    <property type="entry name" value="Nucleoside Triphosphate Pyrophosphohydrolase"/>
    <property type="match status" value="1"/>
</dbReference>
<dbReference type="EMBL" id="QQOH01000002">
    <property type="protein sequence ID" value="RDE22628.1"/>
    <property type="molecule type" value="Genomic_DNA"/>
</dbReference>
<dbReference type="NCBIfam" id="NF007980">
    <property type="entry name" value="PRK10707.1"/>
    <property type="match status" value="1"/>
</dbReference>
<feature type="region of interest" description="Disordered" evidence="7">
    <location>
        <begin position="1"/>
        <end position="22"/>
    </location>
</feature>
<feature type="domain" description="Nudix hydrolase" evidence="8">
    <location>
        <begin position="36"/>
        <end position="168"/>
    </location>
</feature>
<reference evidence="9 10" key="1">
    <citation type="submission" date="2018-07" db="EMBL/GenBank/DDBJ databases">
        <title>Motiliproteus coralliicola sp. nov., a bacterium isolated from Coral.</title>
        <authorList>
            <person name="Wang G."/>
        </authorList>
    </citation>
    <scope>NUCLEOTIDE SEQUENCE [LARGE SCALE GENOMIC DNA]</scope>
    <source>
        <strain evidence="9 10">C34</strain>
    </source>
</reference>
<proteinExistence type="predicted"/>
<feature type="compositionally biased region" description="Low complexity" evidence="7">
    <location>
        <begin position="11"/>
        <end position="22"/>
    </location>
</feature>
<keyword evidence="10" id="KW-1185">Reference proteome</keyword>
<dbReference type="PANTHER" id="PTHR12992">
    <property type="entry name" value="NUDIX HYDROLASE"/>
    <property type="match status" value="1"/>
</dbReference>
<dbReference type="InterPro" id="IPR045121">
    <property type="entry name" value="CoAse"/>
</dbReference>
<keyword evidence="6" id="KW-0464">Manganese</keyword>
<evidence type="ECO:0000259" key="8">
    <source>
        <dbReference type="PROSITE" id="PS51462"/>
    </source>
</evidence>
<evidence type="ECO:0000256" key="1">
    <source>
        <dbReference type="ARBA" id="ARBA00001936"/>
    </source>
</evidence>
<dbReference type="Proteomes" id="UP000253769">
    <property type="component" value="Unassembled WGS sequence"/>
</dbReference>
<evidence type="ECO:0000256" key="5">
    <source>
        <dbReference type="ARBA" id="ARBA00022842"/>
    </source>
</evidence>
<keyword evidence="3" id="KW-0479">Metal-binding</keyword>
<evidence type="ECO:0000256" key="3">
    <source>
        <dbReference type="ARBA" id="ARBA00022723"/>
    </source>
</evidence>
<dbReference type="PROSITE" id="PS51462">
    <property type="entry name" value="NUDIX"/>
    <property type="match status" value="1"/>
</dbReference>
<sequence length="211" mass="23692">MRKPSDESVVQSGASLSQQLSQRLRRQPIRRLKMSMPEAGVLVALTDHPQDPQVVLTRRASQLSSHAGEVAFPGGKRDPEDADLLATALRESHEEIDLAPDRVEVVGPLGQVVSKHGFLVSPFLGVISDQQPLTPNLDELESLFKVPLSFLLDRHHFQMETLSFEGRSIRMPRYDYQGYVIWGLSAFILVEMLNQGFDADLPLELRPESRR</sequence>
<evidence type="ECO:0000256" key="4">
    <source>
        <dbReference type="ARBA" id="ARBA00022801"/>
    </source>
</evidence>
<dbReference type="Pfam" id="PF00293">
    <property type="entry name" value="NUDIX"/>
    <property type="match status" value="1"/>
</dbReference>
<dbReference type="GO" id="GO:0046872">
    <property type="term" value="F:metal ion binding"/>
    <property type="evidence" value="ECO:0007669"/>
    <property type="project" value="UniProtKB-KW"/>
</dbReference>
<evidence type="ECO:0000313" key="9">
    <source>
        <dbReference type="EMBL" id="RDE22628.1"/>
    </source>
</evidence>
<dbReference type="InterPro" id="IPR015797">
    <property type="entry name" value="NUDIX_hydrolase-like_dom_sf"/>
</dbReference>
<protein>
    <submittedName>
        <fullName evidence="9">CoA pyrophosphatase</fullName>
    </submittedName>
</protein>
<dbReference type="RefSeq" id="WP_114695261.1">
    <property type="nucleotide sequence ID" value="NZ_QQOH01000002.1"/>
</dbReference>